<dbReference type="GO" id="GO:2000143">
    <property type="term" value="P:negative regulation of DNA-templated transcription initiation"/>
    <property type="evidence" value="ECO:0007669"/>
    <property type="project" value="TreeGrafter"/>
</dbReference>
<dbReference type="CDD" id="cd16320">
    <property type="entry name" value="MraZ_N"/>
    <property type="match status" value="1"/>
</dbReference>
<protein>
    <recommendedName>
        <fullName evidence="1 7">Transcriptional regulator MraZ</fullName>
    </recommendedName>
</protein>
<evidence type="ECO:0000256" key="4">
    <source>
        <dbReference type="ARBA" id="ARBA00023015"/>
    </source>
</evidence>
<dbReference type="GO" id="GO:0000976">
    <property type="term" value="F:transcription cis-regulatory region binding"/>
    <property type="evidence" value="ECO:0007669"/>
    <property type="project" value="TreeGrafter"/>
</dbReference>
<comment type="subunit">
    <text evidence="7">Forms oligomers.</text>
</comment>
<dbReference type="GO" id="GO:0003700">
    <property type="term" value="F:DNA-binding transcription factor activity"/>
    <property type="evidence" value="ECO:0007669"/>
    <property type="project" value="UniProtKB-UniRule"/>
</dbReference>
<evidence type="ECO:0000313" key="10">
    <source>
        <dbReference type="Proteomes" id="UP000466307"/>
    </source>
</evidence>
<comment type="subcellular location">
    <subcellularLocation>
        <location evidence="7">Cytoplasm</location>
        <location evidence="7">Nucleoid</location>
    </subcellularLocation>
</comment>
<dbReference type="InterPro" id="IPR007159">
    <property type="entry name" value="SpoVT-AbrB_dom"/>
</dbReference>
<dbReference type="GO" id="GO:0005737">
    <property type="term" value="C:cytoplasm"/>
    <property type="evidence" value="ECO:0007669"/>
    <property type="project" value="UniProtKB-UniRule"/>
</dbReference>
<keyword evidence="4 7" id="KW-0805">Transcription regulation</keyword>
<evidence type="ECO:0000313" key="9">
    <source>
        <dbReference type="EMBL" id="NDK90479.1"/>
    </source>
</evidence>
<feature type="domain" description="SpoVT-AbrB" evidence="8">
    <location>
        <begin position="8"/>
        <end position="50"/>
    </location>
</feature>
<name>A0A7K3LQF7_9ACTN</name>
<dbReference type="SUPFAM" id="SSF89447">
    <property type="entry name" value="AbrB/MazE/MraZ-like"/>
    <property type="match status" value="1"/>
</dbReference>
<evidence type="ECO:0000256" key="1">
    <source>
        <dbReference type="ARBA" id="ARBA00013860"/>
    </source>
</evidence>
<evidence type="ECO:0000256" key="5">
    <source>
        <dbReference type="ARBA" id="ARBA00023125"/>
    </source>
</evidence>
<gene>
    <name evidence="7 9" type="primary">mraZ</name>
    <name evidence="9" type="ORF">GYA93_12955</name>
</gene>
<proteinExistence type="inferred from homology"/>
<keyword evidence="2 7" id="KW-0963">Cytoplasm</keyword>
<keyword evidence="10" id="KW-1185">Reference proteome</keyword>
<reference evidence="9 10" key="1">
    <citation type="submission" date="2020-01" db="EMBL/GenBank/DDBJ databases">
        <title>Investigation of new actinobacteria for the biodesulphurisation of diesel fuel.</title>
        <authorList>
            <person name="Athi Narayanan S.M."/>
        </authorList>
    </citation>
    <scope>NUCLEOTIDE SEQUENCE [LARGE SCALE GENOMIC DNA]</scope>
    <source>
        <strain evidence="9 10">213E</strain>
    </source>
</reference>
<dbReference type="InterPro" id="IPR037914">
    <property type="entry name" value="SpoVT-AbrB_sf"/>
</dbReference>
<dbReference type="EMBL" id="JAADZU010000039">
    <property type="protein sequence ID" value="NDK90479.1"/>
    <property type="molecule type" value="Genomic_DNA"/>
</dbReference>
<evidence type="ECO:0000256" key="3">
    <source>
        <dbReference type="ARBA" id="ARBA00022737"/>
    </source>
</evidence>
<comment type="similarity">
    <text evidence="7">Belongs to the MraZ family.</text>
</comment>
<keyword evidence="5 7" id="KW-0238">DNA-binding</keyword>
<keyword evidence="6 7" id="KW-0804">Transcription</keyword>
<feature type="domain" description="SpoVT-AbrB" evidence="8">
    <location>
        <begin position="79"/>
        <end position="122"/>
    </location>
</feature>
<dbReference type="GO" id="GO:0009295">
    <property type="term" value="C:nucleoid"/>
    <property type="evidence" value="ECO:0007669"/>
    <property type="project" value="UniProtKB-SubCell"/>
</dbReference>
<keyword evidence="3" id="KW-0677">Repeat</keyword>
<evidence type="ECO:0000256" key="2">
    <source>
        <dbReference type="ARBA" id="ARBA00022490"/>
    </source>
</evidence>
<dbReference type="Proteomes" id="UP000466307">
    <property type="component" value="Unassembled WGS sequence"/>
</dbReference>
<dbReference type="InterPro" id="IPR020603">
    <property type="entry name" value="MraZ_dom"/>
</dbReference>
<evidence type="ECO:0000256" key="7">
    <source>
        <dbReference type="HAMAP-Rule" id="MF_01008"/>
    </source>
</evidence>
<evidence type="ECO:0000259" key="8">
    <source>
        <dbReference type="PROSITE" id="PS51740"/>
    </source>
</evidence>
<dbReference type="NCBIfam" id="TIGR00242">
    <property type="entry name" value="division/cell wall cluster transcriptional repressor MraZ"/>
    <property type="match status" value="1"/>
</dbReference>
<dbReference type="PANTHER" id="PTHR34701:SF1">
    <property type="entry name" value="TRANSCRIPTIONAL REGULATOR MRAZ"/>
    <property type="match status" value="1"/>
</dbReference>
<dbReference type="InterPro" id="IPR003444">
    <property type="entry name" value="MraZ"/>
</dbReference>
<organism evidence="9 10">
    <name type="scientific">Gordonia desulfuricans</name>
    <dbReference type="NCBI Taxonomy" id="89051"/>
    <lineage>
        <taxon>Bacteria</taxon>
        <taxon>Bacillati</taxon>
        <taxon>Actinomycetota</taxon>
        <taxon>Actinomycetes</taxon>
        <taxon>Mycobacteriales</taxon>
        <taxon>Gordoniaceae</taxon>
        <taxon>Gordonia</taxon>
    </lineage>
</organism>
<dbReference type="PANTHER" id="PTHR34701">
    <property type="entry name" value="TRANSCRIPTIONAL REGULATOR MRAZ"/>
    <property type="match status" value="1"/>
</dbReference>
<dbReference type="Gene3D" id="3.40.1550.20">
    <property type="entry name" value="Transcriptional regulator MraZ domain"/>
    <property type="match status" value="1"/>
</dbReference>
<comment type="caution">
    <text evidence="9">The sequence shown here is derived from an EMBL/GenBank/DDBJ whole genome shotgun (WGS) entry which is preliminary data.</text>
</comment>
<sequence length="146" mass="16308">MSVRFVGTFTPKLDDKGRLTLPAKFRDALAGGVMVTKGQDHSLSVFRAEEFDVIAAKIVEASRNDPEARAYQRYFFASTDEQRPDGQGRITLSADHRAYAGLSKECVVFGSFDHLEIWDAQAWRDYQSQHEENFSTADSAALDAVL</sequence>
<dbReference type="PROSITE" id="PS51740">
    <property type="entry name" value="SPOVT_ABRB"/>
    <property type="match status" value="2"/>
</dbReference>
<dbReference type="CDD" id="cd16321">
    <property type="entry name" value="MraZ_C"/>
    <property type="match status" value="1"/>
</dbReference>
<accession>A0A7K3LQF7</accession>
<dbReference type="AlphaFoldDB" id="A0A7K3LQF7"/>
<dbReference type="HAMAP" id="MF_01008">
    <property type="entry name" value="MraZ"/>
    <property type="match status" value="1"/>
</dbReference>
<dbReference type="InterPro" id="IPR035644">
    <property type="entry name" value="MraZ_C"/>
</dbReference>
<dbReference type="Pfam" id="PF02381">
    <property type="entry name" value="MraZ"/>
    <property type="match status" value="2"/>
</dbReference>
<dbReference type="InterPro" id="IPR038619">
    <property type="entry name" value="MraZ_sf"/>
</dbReference>
<evidence type="ECO:0000256" key="6">
    <source>
        <dbReference type="ARBA" id="ARBA00023163"/>
    </source>
</evidence>
<dbReference type="InterPro" id="IPR035642">
    <property type="entry name" value="MraZ_N"/>
</dbReference>
<dbReference type="RefSeq" id="WP_053777368.1">
    <property type="nucleotide sequence ID" value="NZ_JAADZU010000039.1"/>
</dbReference>